<dbReference type="AlphaFoldDB" id="A0A451DJX6"/>
<reference evidence="13 14" key="1">
    <citation type="submission" date="2019-02" db="EMBL/GenBank/DDBJ databases">
        <authorList>
            <person name="Manzano-Marin A."/>
            <person name="Manzano-Marin A."/>
        </authorList>
    </citation>
    <scope>NUCLEOTIDE SEQUENCE [LARGE SCALE GENOMIC DNA]</scope>
    <source>
        <strain evidence="13 14">ErCipseudotaxifoliae</strain>
    </source>
</reference>
<sequence length="322" mass="36790" precursor="true">MVLHKNLRKISILVLAIFIVFLSFSTKATIIASIKPLGFIAASIADGITRVKILLPEGVSVHNYALRPSDIKNLREADLVIWVGPDMESFMKKPLNELPIQNTIEIHKLPGVQSLLIRNELHKESRDSNKSQKIQDRGHCAHHQYEHYRNKYNMHLWMSPEVAIQIATAIYFKLLGHMPENQDQLNTNLQYFKDSIVTMNKIINQQLGPLKGQGYFVFHDAYTYFEKYYSLIPAGYFTVNPEVQPGAQRLHQIQRQLFSKKAKCVFTEPQFKPTVVKAISRGTNVRFGTLDPLGTDIPISKDSYVKFLIKLSNQYSSCLQGD</sequence>
<dbReference type="EMBL" id="LR217725">
    <property type="protein sequence ID" value="VFP86992.1"/>
    <property type="molecule type" value="Genomic_DNA"/>
</dbReference>
<dbReference type="FunFam" id="3.40.50.1980:FF:000006">
    <property type="entry name" value="Zinc ABC transporter substrate-binding protein ZnuA"/>
    <property type="match status" value="1"/>
</dbReference>
<evidence type="ECO:0000256" key="7">
    <source>
        <dbReference type="ARBA" id="ARBA00022764"/>
    </source>
</evidence>
<evidence type="ECO:0000256" key="5">
    <source>
        <dbReference type="ARBA" id="ARBA00022723"/>
    </source>
</evidence>
<evidence type="ECO:0000256" key="12">
    <source>
        <dbReference type="ARBA" id="ARBA00045516"/>
    </source>
</evidence>
<evidence type="ECO:0000256" key="8">
    <source>
        <dbReference type="ARBA" id="ARBA00022833"/>
    </source>
</evidence>
<dbReference type="RefSeq" id="WP_072666272.1">
    <property type="nucleotide sequence ID" value="NZ_LR217725.1"/>
</dbReference>
<dbReference type="PANTHER" id="PTHR42953">
    <property type="entry name" value="HIGH-AFFINITY ZINC UPTAKE SYSTEM PROTEIN ZNUA-RELATED"/>
    <property type="match status" value="1"/>
</dbReference>
<comment type="similarity">
    <text evidence="2">Belongs to the bacterial solute-binding protein 9 family.</text>
</comment>
<dbReference type="GO" id="GO:0046872">
    <property type="term" value="F:metal ion binding"/>
    <property type="evidence" value="ECO:0007669"/>
    <property type="project" value="UniProtKB-KW"/>
</dbReference>
<evidence type="ECO:0000256" key="3">
    <source>
        <dbReference type="ARBA" id="ARBA00015915"/>
    </source>
</evidence>
<gene>
    <name evidence="13" type="primary">znuA</name>
    <name evidence="13" type="ORF">ERCIPSTX3056_376</name>
</gene>
<dbReference type="Proteomes" id="UP000294462">
    <property type="component" value="Chromosome"/>
</dbReference>
<evidence type="ECO:0000256" key="9">
    <source>
        <dbReference type="ARBA" id="ARBA00022906"/>
    </source>
</evidence>
<keyword evidence="8" id="KW-0862">Zinc</keyword>
<evidence type="ECO:0000256" key="10">
    <source>
        <dbReference type="ARBA" id="ARBA00023065"/>
    </source>
</evidence>
<dbReference type="InterPro" id="IPR035520">
    <property type="entry name" value="ZnuA"/>
</dbReference>
<keyword evidence="10" id="KW-0406">Ion transport</keyword>
<keyword evidence="6" id="KW-0732">Signal</keyword>
<dbReference type="GO" id="GO:0006829">
    <property type="term" value="P:zinc ion transport"/>
    <property type="evidence" value="ECO:0007669"/>
    <property type="project" value="UniProtKB-KW"/>
</dbReference>
<dbReference type="CDD" id="cd01019">
    <property type="entry name" value="ZnuA"/>
    <property type="match status" value="1"/>
</dbReference>
<dbReference type="GO" id="GO:0042597">
    <property type="term" value="C:periplasmic space"/>
    <property type="evidence" value="ECO:0007669"/>
    <property type="project" value="UniProtKB-SubCell"/>
</dbReference>
<dbReference type="InterPro" id="IPR006127">
    <property type="entry name" value="ZnuA-like"/>
</dbReference>
<evidence type="ECO:0000256" key="1">
    <source>
        <dbReference type="ARBA" id="ARBA00004418"/>
    </source>
</evidence>
<dbReference type="PANTHER" id="PTHR42953:SF3">
    <property type="entry name" value="HIGH-AFFINITY ZINC UPTAKE SYSTEM PROTEIN ZNUA"/>
    <property type="match status" value="1"/>
</dbReference>
<accession>A0A451DJX6</accession>
<comment type="subcellular location">
    <subcellularLocation>
        <location evidence="1">Periplasm</location>
    </subcellularLocation>
</comment>
<keyword evidence="7" id="KW-0574">Periplasm</keyword>
<dbReference type="Pfam" id="PF01297">
    <property type="entry name" value="ZnuA"/>
    <property type="match status" value="1"/>
</dbReference>
<evidence type="ECO:0000313" key="14">
    <source>
        <dbReference type="Proteomes" id="UP000294462"/>
    </source>
</evidence>
<keyword evidence="14" id="KW-1185">Reference proteome</keyword>
<organism evidence="13 14">
    <name type="scientific">Candidatus Erwinia haradaeae</name>
    <dbReference type="NCBI Taxonomy" id="1922217"/>
    <lineage>
        <taxon>Bacteria</taxon>
        <taxon>Pseudomonadati</taxon>
        <taxon>Pseudomonadota</taxon>
        <taxon>Gammaproteobacteria</taxon>
        <taxon>Enterobacterales</taxon>
        <taxon>Erwiniaceae</taxon>
        <taxon>Erwinia</taxon>
    </lineage>
</organism>
<dbReference type="KEGG" id="ehd:ERCIPSTX3056_376"/>
<comment type="function">
    <text evidence="12">Part of the ATP-binding cassette (ABC) transport system ZnuABC involved in zinc import. Binds zinc with high affinity and specificity and delivers it to the membrane permease for translocation into the cytoplasm.</text>
</comment>
<proteinExistence type="inferred from homology"/>
<evidence type="ECO:0000256" key="4">
    <source>
        <dbReference type="ARBA" id="ARBA00022448"/>
    </source>
</evidence>
<evidence type="ECO:0000313" key="13">
    <source>
        <dbReference type="EMBL" id="VFP86992.1"/>
    </source>
</evidence>
<dbReference type="NCBIfam" id="NF007091">
    <property type="entry name" value="PRK09545.1"/>
    <property type="match status" value="1"/>
</dbReference>
<keyword evidence="11" id="KW-1015">Disulfide bond</keyword>
<keyword evidence="4" id="KW-0813">Transport</keyword>
<dbReference type="Gene3D" id="3.40.50.1980">
    <property type="entry name" value="Nitrogenase molybdenum iron protein domain"/>
    <property type="match status" value="2"/>
</dbReference>
<name>A0A451DJX6_9GAMM</name>
<protein>
    <recommendedName>
        <fullName evidence="3">High-affinity zinc uptake system protein ZnuA</fullName>
    </recommendedName>
</protein>
<evidence type="ECO:0000256" key="11">
    <source>
        <dbReference type="ARBA" id="ARBA00023157"/>
    </source>
</evidence>
<evidence type="ECO:0000256" key="6">
    <source>
        <dbReference type="ARBA" id="ARBA00022729"/>
    </source>
</evidence>
<keyword evidence="5" id="KW-0479">Metal-binding</keyword>
<dbReference type="OrthoDB" id="7346865at2"/>
<keyword evidence="9" id="KW-0864">Zinc transport</keyword>
<dbReference type="InterPro" id="IPR050492">
    <property type="entry name" value="Bact_metal-bind_prot9"/>
</dbReference>
<dbReference type="SUPFAM" id="SSF53807">
    <property type="entry name" value="Helical backbone' metal receptor"/>
    <property type="match status" value="1"/>
</dbReference>
<evidence type="ECO:0000256" key="2">
    <source>
        <dbReference type="ARBA" id="ARBA00011028"/>
    </source>
</evidence>